<dbReference type="InParanoid" id="A0A2J7PUF0"/>
<evidence type="ECO:0000256" key="1">
    <source>
        <dbReference type="SAM" id="MobiDB-lite"/>
    </source>
</evidence>
<dbReference type="STRING" id="105785.A0A2J7PUF0"/>
<evidence type="ECO:0000313" key="2">
    <source>
        <dbReference type="EMBL" id="PNF19960.1"/>
    </source>
</evidence>
<feature type="non-terminal residue" evidence="2">
    <location>
        <position position="158"/>
    </location>
</feature>
<proteinExistence type="predicted"/>
<organism evidence="2 3">
    <name type="scientific">Cryptotermes secundus</name>
    <dbReference type="NCBI Taxonomy" id="105785"/>
    <lineage>
        <taxon>Eukaryota</taxon>
        <taxon>Metazoa</taxon>
        <taxon>Ecdysozoa</taxon>
        <taxon>Arthropoda</taxon>
        <taxon>Hexapoda</taxon>
        <taxon>Insecta</taxon>
        <taxon>Pterygota</taxon>
        <taxon>Neoptera</taxon>
        <taxon>Polyneoptera</taxon>
        <taxon>Dictyoptera</taxon>
        <taxon>Blattodea</taxon>
        <taxon>Blattoidea</taxon>
        <taxon>Termitoidae</taxon>
        <taxon>Kalotermitidae</taxon>
        <taxon>Cryptotermitinae</taxon>
        <taxon>Cryptotermes</taxon>
    </lineage>
</organism>
<name>A0A2J7PUF0_9NEOP</name>
<feature type="compositionally biased region" description="Basic and acidic residues" evidence="1">
    <location>
        <begin position="99"/>
        <end position="109"/>
    </location>
</feature>
<reference evidence="2 3" key="1">
    <citation type="submission" date="2017-12" db="EMBL/GenBank/DDBJ databases">
        <title>Hemimetabolous genomes reveal molecular basis of termite eusociality.</title>
        <authorList>
            <person name="Harrison M.C."/>
            <person name="Jongepier E."/>
            <person name="Robertson H.M."/>
            <person name="Arning N."/>
            <person name="Bitard-Feildel T."/>
            <person name="Chao H."/>
            <person name="Childers C.P."/>
            <person name="Dinh H."/>
            <person name="Doddapaneni H."/>
            <person name="Dugan S."/>
            <person name="Gowin J."/>
            <person name="Greiner C."/>
            <person name="Han Y."/>
            <person name="Hu H."/>
            <person name="Hughes D.S.T."/>
            <person name="Huylmans A.-K."/>
            <person name="Kemena C."/>
            <person name="Kremer L.P.M."/>
            <person name="Lee S.L."/>
            <person name="Lopez-Ezquerra A."/>
            <person name="Mallet L."/>
            <person name="Monroy-Kuhn J.M."/>
            <person name="Moser A."/>
            <person name="Murali S.C."/>
            <person name="Muzny D.M."/>
            <person name="Otani S."/>
            <person name="Piulachs M.-D."/>
            <person name="Poelchau M."/>
            <person name="Qu J."/>
            <person name="Schaub F."/>
            <person name="Wada-Katsumata A."/>
            <person name="Worley K.C."/>
            <person name="Xie Q."/>
            <person name="Ylla G."/>
            <person name="Poulsen M."/>
            <person name="Gibbs R.A."/>
            <person name="Schal C."/>
            <person name="Richards S."/>
            <person name="Belles X."/>
            <person name="Korb J."/>
            <person name="Bornberg-Bauer E."/>
        </authorList>
    </citation>
    <scope>NUCLEOTIDE SEQUENCE [LARGE SCALE GENOMIC DNA]</scope>
    <source>
        <tissue evidence="2">Whole body</tissue>
    </source>
</reference>
<feature type="compositionally biased region" description="Polar residues" evidence="1">
    <location>
        <begin position="52"/>
        <end position="61"/>
    </location>
</feature>
<evidence type="ECO:0000313" key="3">
    <source>
        <dbReference type="Proteomes" id="UP000235965"/>
    </source>
</evidence>
<protein>
    <submittedName>
        <fullName evidence="2">Uncharacterized protein</fullName>
    </submittedName>
</protein>
<feature type="compositionally biased region" description="Polar residues" evidence="1">
    <location>
        <begin position="139"/>
        <end position="158"/>
    </location>
</feature>
<sequence length="158" mass="18370">MPLMLQPQLQQHFHQQAAVFPPATFLKQEEPVQDNLVVFKTDFKPDYQTFNYEEQYQGSSHQQDKYRNAYDEQEESENVPSVTVVRKSPESTITSFQEQFEHQKTHEAKLNSVTEEDIYYDNTATNPDNENTQEDYEESNNNANQNEGDSSTTYVSNG</sequence>
<keyword evidence="3" id="KW-1185">Reference proteome</keyword>
<feature type="region of interest" description="Disordered" evidence="1">
    <location>
        <begin position="52"/>
        <end position="158"/>
    </location>
</feature>
<accession>A0A2J7PUF0</accession>
<gene>
    <name evidence="2" type="ORF">B7P43_G09967</name>
</gene>
<comment type="caution">
    <text evidence="2">The sequence shown here is derived from an EMBL/GenBank/DDBJ whole genome shotgun (WGS) entry which is preliminary data.</text>
</comment>
<dbReference type="EMBL" id="NEVH01021198">
    <property type="protein sequence ID" value="PNF19960.1"/>
    <property type="molecule type" value="Genomic_DNA"/>
</dbReference>
<dbReference type="AlphaFoldDB" id="A0A2J7PUF0"/>
<dbReference type="Proteomes" id="UP000235965">
    <property type="component" value="Unassembled WGS sequence"/>
</dbReference>